<name>A0ABW5SCX9_9FLAO</name>
<evidence type="ECO:0000259" key="3">
    <source>
        <dbReference type="PROSITE" id="PS50930"/>
    </source>
</evidence>
<accession>A0ABW5SCX9</accession>
<dbReference type="Gene3D" id="3.40.50.2300">
    <property type="match status" value="1"/>
</dbReference>
<dbReference type="InterPro" id="IPR001789">
    <property type="entry name" value="Sig_transdc_resp-reg_receiver"/>
</dbReference>
<dbReference type="SMART" id="SM00448">
    <property type="entry name" value="REC"/>
    <property type="match status" value="1"/>
</dbReference>
<reference evidence="5" key="1">
    <citation type="journal article" date="2019" name="Int. J. Syst. Evol. Microbiol.">
        <title>The Global Catalogue of Microorganisms (GCM) 10K type strain sequencing project: providing services to taxonomists for standard genome sequencing and annotation.</title>
        <authorList>
            <consortium name="The Broad Institute Genomics Platform"/>
            <consortium name="The Broad Institute Genome Sequencing Center for Infectious Disease"/>
            <person name="Wu L."/>
            <person name="Ma J."/>
        </authorList>
    </citation>
    <scope>NUCLEOTIDE SEQUENCE [LARGE SCALE GENOMIC DNA]</scope>
    <source>
        <strain evidence="5">KCTC 42255</strain>
    </source>
</reference>
<feature type="modified residue" description="4-aspartylphosphate" evidence="1">
    <location>
        <position position="54"/>
    </location>
</feature>
<dbReference type="SMART" id="SM00850">
    <property type="entry name" value="LytTR"/>
    <property type="match status" value="1"/>
</dbReference>
<keyword evidence="1" id="KW-0597">Phosphoprotein</keyword>
<protein>
    <submittedName>
        <fullName evidence="4">LytR/AlgR family response regulator transcription factor</fullName>
    </submittedName>
</protein>
<dbReference type="PROSITE" id="PS50110">
    <property type="entry name" value="RESPONSE_REGULATORY"/>
    <property type="match status" value="1"/>
</dbReference>
<sequence length="250" mass="28552">MRVLIIDDEPRARTLLEKMLLGLDAHTFEIQTAKNLLEGLEILKQQPIDLLFLDIEMPQHSGLELFDMLPPPYAFQIVFTTAYNQYAVEAFKKNAIDYLLKPIDLDELEIAVSKASTANKGAHLEAKLEDLAKALKKVAINKIALEVAKGILFVEHKDILYFEADGMYTNVSLRDGTKKCISKPLKNFVQQLQQDSLFFKCHRSFLVNLQYVKEFSRKDGDQLIMENGKSVPISKSNKESFLKLIQQVYQ</sequence>
<proteinExistence type="predicted"/>
<dbReference type="PANTHER" id="PTHR37299">
    <property type="entry name" value="TRANSCRIPTIONAL REGULATOR-RELATED"/>
    <property type="match status" value="1"/>
</dbReference>
<keyword evidence="5" id="KW-1185">Reference proteome</keyword>
<dbReference type="InterPro" id="IPR007492">
    <property type="entry name" value="LytTR_DNA-bd_dom"/>
</dbReference>
<comment type="caution">
    <text evidence="4">The sequence shown here is derived from an EMBL/GenBank/DDBJ whole genome shotgun (WGS) entry which is preliminary data.</text>
</comment>
<dbReference type="Pfam" id="PF00072">
    <property type="entry name" value="Response_reg"/>
    <property type="match status" value="1"/>
</dbReference>
<dbReference type="SUPFAM" id="SSF52172">
    <property type="entry name" value="CheY-like"/>
    <property type="match status" value="1"/>
</dbReference>
<dbReference type="Gene3D" id="2.40.50.1020">
    <property type="entry name" value="LytTr DNA-binding domain"/>
    <property type="match status" value="1"/>
</dbReference>
<feature type="domain" description="HTH LytTR-type" evidence="3">
    <location>
        <begin position="143"/>
        <end position="247"/>
    </location>
</feature>
<dbReference type="InterPro" id="IPR046947">
    <property type="entry name" value="LytR-like"/>
</dbReference>
<evidence type="ECO:0000313" key="5">
    <source>
        <dbReference type="Proteomes" id="UP001597357"/>
    </source>
</evidence>
<evidence type="ECO:0000259" key="2">
    <source>
        <dbReference type="PROSITE" id="PS50110"/>
    </source>
</evidence>
<dbReference type="InterPro" id="IPR011006">
    <property type="entry name" value="CheY-like_superfamily"/>
</dbReference>
<dbReference type="Pfam" id="PF04397">
    <property type="entry name" value="LytTR"/>
    <property type="match status" value="1"/>
</dbReference>
<dbReference type="PANTHER" id="PTHR37299:SF1">
    <property type="entry name" value="STAGE 0 SPORULATION PROTEIN A HOMOLOG"/>
    <property type="match status" value="1"/>
</dbReference>
<dbReference type="RefSeq" id="WP_379045970.1">
    <property type="nucleotide sequence ID" value="NZ_JBHULZ010000026.1"/>
</dbReference>
<dbReference type="PROSITE" id="PS50930">
    <property type="entry name" value="HTH_LYTTR"/>
    <property type="match status" value="1"/>
</dbReference>
<evidence type="ECO:0000256" key="1">
    <source>
        <dbReference type="PROSITE-ProRule" id="PRU00169"/>
    </source>
</evidence>
<gene>
    <name evidence="4" type="ORF">ACFSQ0_06695</name>
</gene>
<feature type="domain" description="Response regulatory" evidence="2">
    <location>
        <begin position="2"/>
        <end position="116"/>
    </location>
</feature>
<organism evidence="4 5">
    <name type="scientific">Mesonia sediminis</name>
    <dbReference type="NCBI Taxonomy" id="1703946"/>
    <lineage>
        <taxon>Bacteria</taxon>
        <taxon>Pseudomonadati</taxon>
        <taxon>Bacteroidota</taxon>
        <taxon>Flavobacteriia</taxon>
        <taxon>Flavobacteriales</taxon>
        <taxon>Flavobacteriaceae</taxon>
        <taxon>Mesonia</taxon>
    </lineage>
</organism>
<dbReference type="EMBL" id="JBHULZ010000026">
    <property type="protein sequence ID" value="MFD2697676.1"/>
    <property type="molecule type" value="Genomic_DNA"/>
</dbReference>
<dbReference type="Proteomes" id="UP001597357">
    <property type="component" value="Unassembled WGS sequence"/>
</dbReference>
<evidence type="ECO:0000313" key="4">
    <source>
        <dbReference type="EMBL" id="MFD2697676.1"/>
    </source>
</evidence>